<keyword evidence="4 6" id="KW-0560">Oxidoreductase</keyword>
<protein>
    <recommendedName>
        <fullName evidence="6">Glucose-6-phosphate 1-dehydrogenase</fullName>
        <shortName evidence="6">G6PD</shortName>
        <ecNumber evidence="6">1.1.1.49</ecNumber>
    </recommendedName>
</protein>
<evidence type="ECO:0000259" key="7">
    <source>
        <dbReference type="Pfam" id="PF00479"/>
    </source>
</evidence>
<dbReference type="Proteomes" id="UP000177838">
    <property type="component" value="Unassembled WGS sequence"/>
</dbReference>
<keyword evidence="3 6" id="KW-0521">NADP</keyword>
<dbReference type="InterPro" id="IPR022674">
    <property type="entry name" value="G6P_DH_NAD-bd"/>
</dbReference>
<keyword evidence="5 6" id="KW-0119">Carbohydrate metabolism</keyword>
<evidence type="ECO:0000256" key="3">
    <source>
        <dbReference type="ARBA" id="ARBA00022857"/>
    </source>
</evidence>
<dbReference type="InterPro" id="IPR036291">
    <property type="entry name" value="NAD(P)-bd_dom_sf"/>
</dbReference>
<dbReference type="PANTHER" id="PTHR23429">
    <property type="entry name" value="GLUCOSE-6-PHOSPHATE 1-DEHYDROGENASE G6PD"/>
    <property type="match status" value="1"/>
</dbReference>
<feature type="domain" description="Glucose-6-phosphate dehydrogenase C-terminal" evidence="8">
    <location>
        <begin position="205"/>
        <end position="469"/>
    </location>
</feature>
<feature type="binding site" evidence="6">
    <location>
        <position position="349"/>
    </location>
    <ligand>
        <name>substrate</name>
    </ligand>
</feature>
<name>A0A1G2QJE3_9BACT</name>
<dbReference type="HAMAP" id="MF_00966">
    <property type="entry name" value="G6PD"/>
    <property type="match status" value="1"/>
</dbReference>
<dbReference type="GO" id="GO:0009051">
    <property type="term" value="P:pentose-phosphate shunt, oxidative branch"/>
    <property type="evidence" value="ECO:0007669"/>
    <property type="project" value="TreeGrafter"/>
</dbReference>
<accession>A0A1G2QJE3</accession>
<dbReference type="GO" id="GO:0004345">
    <property type="term" value="F:glucose-6-phosphate dehydrogenase activity"/>
    <property type="evidence" value="ECO:0007669"/>
    <property type="project" value="UniProtKB-UniRule"/>
</dbReference>
<dbReference type="Pfam" id="PF02781">
    <property type="entry name" value="G6PD_C"/>
    <property type="match status" value="1"/>
</dbReference>
<feature type="domain" description="Glucose-6-phosphate dehydrogenase NAD-binding" evidence="7">
    <location>
        <begin position="15"/>
        <end position="202"/>
    </location>
</feature>
<dbReference type="AlphaFoldDB" id="A0A1G2QJE3"/>
<feature type="binding site" evidence="6">
    <location>
        <position position="163"/>
    </location>
    <ligand>
        <name>NADP(+)</name>
        <dbReference type="ChEBI" id="CHEBI:58349"/>
    </ligand>
</feature>
<sequence length="475" mass="53326">MTRPKTTPLPPTIVVVFGITGDLARRKLLPAIFDLYLKGLLPSQFRLVGFMRRDLSKLEFQTLIQDSLTKYHRGASSTSLKKFLKLIVLEQGQFDDPAAYERLGEQLKSLDNSLGVCTNKLFYLAVPPALYPTIFPLIKKSHLAKACESARAGTGWTRFLVEKPFGRDLGTARSLERQLKNIFTEDQIFRIDHYLAKETLQNIITFRLANPLFANIWNRGHIVRVEVRLLEQEGIVGRGSFYDEVGALRDVGQNHLLQMLALVAMETPATLTAASIRAARERVLKGLKLAHSDFKESVQRGQYEGYLNESGVAPYSTTETYFKINATVTTGPLRGVPFTLESGKGLPVKKTEIKIYFKNLKLIPVEVESGEVGNVLTFTIQPNEGVALSLLAKEPGLDYLVTEKNLEFAYATGWPDRLIPSDYERLLFDALMGDSTLFPTRGEIIASWQFITPILNQLNKLPLTRYRRGDLPSVS</sequence>
<dbReference type="SUPFAM" id="SSF51735">
    <property type="entry name" value="NAD(P)-binding Rossmann-fold domains"/>
    <property type="match status" value="1"/>
</dbReference>
<comment type="caution">
    <text evidence="6">Lacks conserved residue(s) required for the propagation of feature annotation.</text>
</comment>
<dbReference type="GO" id="GO:0050661">
    <property type="term" value="F:NADP binding"/>
    <property type="evidence" value="ECO:0007669"/>
    <property type="project" value="UniProtKB-UniRule"/>
</dbReference>
<dbReference type="PRINTS" id="PR00079">
    <property type="entry name" value="G6PDHDRGNASE"/>
</dbReference>
<dbReference type="InterPro" id="IPR022675">
    <property type="entry name" value="G6P_DH_C"/>
</dbReference>
<dbReference type="Gene3D" id="3.40.50.720">
    <property type="entry name" value="NAD(P)-binding Rossmann-like Domain"/>
    <property type="match status" value="1"/>
</dbReference>
<evidence type="ECO:0000256" key="5">
    <source>
        <dbReference type="ARBA" id="ARBA00023277"/>
    </source>
</evidence>
<evidence type="ECO:0000313" key="10">
    <source>
        <dbReference type="Proteomes" id="UP000177838"/>
    </source>
</evidence>
<comment type="similarity">
    <text evidence="6">Belongs to the glucose-6-phosphate dehydrogenase family.</text>
</comment>
<evidence type="ECO:0000313" key="9">
    <source>
        <dbReference type="EMBL" id="OHA60071.1"/>
    </source>
</evidence>
<feature type="binding site" evidence="6">
    <location>
        <position position="52"/>
    </location>
    <ligand>
        <name>NADP(+)</name>
        <dbReference type="ChEBI" id="CHEBI:58349"/>
    </ligand>
</feature>
<comment type="pathway">
    <text evidence="1 6">Carbohydrate degradation; pentose phosphate pathway; D-ribulose 5-phosphate from D-glucose 6-phosphate (oxidative stage): step 1/3.</text>
</comment>
<dbReference type="EC" id="1.1.1.49" evidence="6"/>
<dbReference type="InterPro" id="IPR001282">
    <property type="entry name" value="G6P_DH"/>
</dbReference>
<comment type="caution">
    <text evidence="9">The sequence shown here is derived from an EMBL/GenBank/DDBJ whole genome shotgun (WGS) entry which is preliminary data.</text>
</comment>
<dbReference type="Gene3D" id="3.30.360.10">
    <property type="entry name" value="Dihydrodipicolinate Reductase, domain 2"/>
    <property type="match status" value="1"/>
</dbReference>
<comment type="function">
    <text evidence="6">Catalyzes the oxidation of glucose 6-phosphate to 6-phosphogluconolactone.</text>
</comment>
<dbReference type="STRING" id="1802439.A2589_00070"/>
<feature type="binding site" evidence="6">
    <location>
        <position position="231"/>
    </location>
    <ligand>
        <name>substrate</name>
    </ligand>
</feature>
<dbReference type="GO" id="GO:0006006">
    <property type="term" value="P:glucose metabolic process"/>
    <property type="evidence" value="ECO:0007669"/>
    <property type="project" value="UniProtKB-KW"/>
</dbReference>
<dbReference type="Pfam" id="PF00479">
    <property type="entry name" value="G6PD_N"/>
    <property type="match status" value="1"/>
</dbReference>
<feature type="binding site" evidence="6">
    <location>
        <position position="193"/>
    </location>
    <ligand>
        <name>substrate</name>
    </ligand>
</feature>
<dbReference type="SUPFAM" id="SSF55347">
    <property type="entry name" value="Glyceraldehyde-3-phosphate dehydrogenase-like, C-terminal domain"/>
    <property type="match status" value="1"/>
</dbReference>
<evidence type="ECO:0000256" key="6">
    <source>
        <dbReference type="HAMAP-Rule" id="MF_00966"/>
    </source>
</evidence>
<evidence type="ECO:0000259" key="8">
    <source>
        <dbReference type="Pfam" id="PF02781"/>
    </source>
</evidence>
<dbReference type="PANTHER" id="PTHR23429:SF0">
    <property type="entry name" value="GLUCOSE-6-PHOSPHATE 1-DEHYDROGENASE"/>
    <property type="match status" value="1"/>
</dbReference>
<keyword evidence="2 6" id="KW-0313">Glucose metabolism</keyword>
<feature type="binding site" evidence="6">
    <location>
        <position position="344"/>
    </location>
    <ligand>
        <name>substrate</name>
    </ligand>
</feature>
<dbReference type="UniPathway" id="UPA00115">
    <property type="reaction ID" value="UER00408"/>
</dbReference>
<dbReference type="EMBL" id="MHTK01000002">
    <property type="protein sequence ID" value="OHA60071.1"/>
    <property type="molecule type" value="Genomic_DNA"/>
</dbReference>
<organism evidence="9 10">
    <name type="scientific">Candidatus Vogelbacteria bacterium RIFOXYD1_FULL_46_19</name>
    <dbReference type="NCBI Taxonomy" id="1802439"/>
    <lineage>
        <taxon>Bacteria</taxon>
        <taxon>Candidatus Vogeliibacteriota</taxon>
    </lineage>
</organism>
<reference evidence="9 10" key="1">
    <citation type="journal article" date="2016" name="Nat. Commun.">
        <title>Thousands of microbial genomes shed light on interconnected biogeochemical processes in an aquifer system.</title>
        <authorList>
            <person name="Anantharaman K."/>
            <person name="Brown C.T."/>
            <person name="Hug L.A."/>
            <person name="Sharon I."/>
            <person name="Castelle C.J."/>
            <person name="Probst A.J."/>
            <person name="Thomas B.C."/>
            <person name="Singh A."/>
            <person name="Wilkins M.J."/>
            <person name="Karaoz U."/>
            <person name="Brodie E.L."/>
            <person name="Williams K.H."/>
            <person name="Hubbard S.S."/>
            <person name="Banfield J.F."/>
        </authorList>
    </citation>
    <scope>NUCLEOTIDE SEQUENCE [LARGE SCALE GENOMIC DNA]</scope>
</reference>
<evidence type="ECO:0000256" key="2">
    <source>
        <dbReference type="ARBA" id="ARBA00022526"/>
    </source>
</evidence>
<dbReference type="NCBIfam" id="TIGR00871">
    <property type="entry name" value="zwf"/>
    <property type="match status" value="1"/>
</dbReference>
<feature type="binding site" evidence="6">
    <location>
        <position position="197"/>
    </location>
    <ligand>
        <name>substrate</name>
    </ligand>
</feature>
<dbReference type="GO" id="GO:0005829">
    <property type="term" value="C:cytosol"/>
    <property type="evidence" value="ECO:0007669"/>
    <property type="project" value="TreeGrafter"/>
</dbReference>
<proteinExistence type="inferred from homology"/>
<gene>
    <name evidence="6" type="primary">zwf</name>
    <name evidence="9" type="ORF">A2589_00070</name>
</gene>
<dbReference type="PIRSF" id="PIRSF000110">
    <property type="entry name" value="G6PD"/>
    <property type="match status" value="1"/>
</dbReference>
<comment type="catalytic activity">
    <reaction evidence="6">
        <text>D-glucose 6-phosphate + NADP(+) = 6-phospho-D-glucono-1,5-lactone + NADPH + H(+)</text>
        <dbReference type="Rhea" id="RHEA:15841"/>
        <dbReference type="ChEBI" id="CHEBI:15378"/>
        <dbReference type="ChEBI" id="CHEBI:57783"/>
        <dbReference type="ChEBI" id="CHEBI:57955"/>
        <dbReference type="ChEBI" id="CHEBI:58349"/>
        <dbReference type="ChEBI" id="CHEBI:61548"/>
        <dbReference type="EC" id="1.1.1.49"/>
    </reaction>
</comment>
<evidence type="ECO:0000256" key="4">
    <source>
        <dbReference type="ARBA" id="ARBA00023002"/>
    </source>
</evidence>
<feature type="binding site" evidence="6">
    <location>
        <position position="250"/>
    </location>
    <ligand>
        <name>substrate</name>
    </ligand>
</feature>
<feature type="active site" description="Proton acceptor" evidence="6">
    <location>
        <position position="255"/>
    </location>
</feature>
<evidence type="ECO:0000256" key="1">
    <source>
        <dbReference type="ARBA" id="ARBA00004937"/>
    </source>
</evidence>